<dbReference type="AlphaFoldDB" id="A0A7J0H396"/>
<comment type="caution">
    <text evidence="1">The sequence shown here is derived from an EMBL/GenBank/DDBJ whole genome shotgun (WGS) entry which is preliminary data.</text>
</comment>
<dbReference type="SUPFAM" id="SSF47616">
    <property type="entry name" value="GST C-terminal domain-like"/>
    <property type="match status" value="1"/>
</dbReference>
<reference evidence="1 2" key="1">
    <citation type="submission" date="2019-07" db="EMBL/GenBank/DDBJ databases">
        <title>De Novo Assembly of kiwifruit Actinidia rufa.</title>
        <authorList>
            <person name="Sugita-Konishi S."/>
            <person name="Sato K."/>
            <person name="Mori E."/>
            <person name="Abe Y."/>
            <person name="Kisaki G."/>
            <person name="Hamano K."/>
            <person name="Suezawa K."/>
            <person name="Otani M."/>
            <person name="Fukuda T."/>
            <person name="Manabe T."/>
            <person name="Gomi K."/>
            <person name="Tabuchi M."/>
            <person name="Akimitsu K."/>
            <person name="Kataoka I."/>
        </authorList>
    </citation>
    <scope>NUCLEOTIDE SEQUENCE [LARGE SCALE GENOMIC DNA]</scope>
    <source>
        <strain evidence="2">cv. Fuchu</strain>
    </source>
</reference>
<dbReference type="GO" id="GO:0006749">
    <property type="term" value="P:glutathione metabolic process"/>
    <property type="evidence" value="ECO:0007669"/>
    <property type="project" value="InterPro"/>
</dbReference>
<dbReference type="Proteomes" id="UP000585474">
    <property type="component" value="Unassembled WGS sequence"/>
</dbReference>
<keyword evidence="2" id="KW-1185">Reference proteome</keyword>
<dbReference type="OrthoDB" id="4951845at2759"/>
<dbReference type="CDD" id="cd03185">
    <property type="entry name" value="GST_C_Tau"/>
    <property type="match status" value="1"/>
</dbReference>
<dbReference type="GO" id="GO:0004364">
    <property type="term" value="F:glutathione transferase activity"/>
    <property type="evidence" value="ECO:0007669"/>
    <property type="project" value="InterPro"/>
</dbReference>
<gene>
    <name evidence="1" type="ORF">Acr_26g0008260</name>
</gene>
<proteinExistence type="predicted"/>
<organism evidence="1 2">
    <name type="scientific">Actinidia rufa</name>
    <dbReference type="NCBI Taxonomy" id="165716"/>
    <lineage>
        <taxon>Eukaryota</taxon>
        <taxon>Viridiplantae</taxon>
        <taxon>Streptophyta</taxon>
        <taxon>Embryophyta</taxon>
        <taxon>Tracheophyta</taxon>
        <taxon>Spermatophyta</taxon>
        <taxon>Magnoliopsida</taxon>
        <taxon>eudicotyledons</taxon>
        <taxon>Gunneridae</taxon>
        <taxon>Pentapetalae</taxon>
        <taxon>asterids</taxon>
        <taxon>Ericales</taxon>
        <taxon>Actinidiaceae</taxon>
        <taxon>Actinidia</taxon>
    </lineage>
</organism>
<sequence length="105" mass="11578">MEEVMEKLKLLVEGMKELFPDGSPSINHGNVGLLDILAVTTFGPYRAQEEVLGLKVLDPEKNPRVLSWVTALNELAVVKEATPAHESLVSLLQFIRDNNIKLAAN</sequence>
<accession>A0A7J0H396</accession>
<dbReference type="InterPro" id="IPR036282">
    <property type="entry name" value="Glutathione-S-Trfase_C_sf"/>
</dbReference>
<dbReference type="InterPro" id="IPR045074">
    <property type="entry name" value="GST_C_Tau"/>
</dbReference>
<evidence type="ECO:0000313" key="1">
    <source>
        <dbReference type="EMBL" id="GFZ17556.1"/>
    </source>
</evidence>
<dbReference type="Gene3D" id="1.20.1050.10">
    <property type="match status" value="1"/>
</dbReference>
<evidence type="ECO:0000313" key="2">
    <source>
        <dbReference type="Proteomes" id="UP000585474"/>
    </source>
</evidence>
<name>A0A7J0H396_9ERIC</name>
<dbReference type="EMBL" id="BJWL01000026">
    <property type="protein sequence ID" value="GFZ17556.1"/>
    <property type="molecule type" value="Genomic_DNA"/>
</dbReference>
<protein>
    <submittedName>
        <fullName evidence="1">Uncharacterized protein</fullName>
    </submittedName>
</protein>